<accession>A0AAV7MHI6</accession>
<name>A0AAV7MHI6_PLEWA</name>
<reference evidence="1" key="1">
    <citation type="journal article" date="2022" name="bioRxiv">
        <title>Sequencing and chromosome-scale assembly of the giantPleurodeles waltlgenome.</title>
        <authorList>
            <person name="Brown T."/>
            <person name="Elewa A."/>
            <person name="Iarovenko S."/>
            <person name="Subramanian E."/>
            <person name="Araus A.J."/>
            <person name="Petzold A."/>
            <person name="Susuki M."/>
            <person name="Suzuki K.-i.T."/>
            <person name="Hayashi T."/>
            <person name="Toyoda A."/>
            <person name="Oliveira C."/>
            <person name="Osipova E."/>
            <person name="Leigh N.D."/>
            <person name="Simon A."/>
            <person name="Yun M.H."/>
        </authorList>
    </citation>
    <scope>NUCLEOTIDE SEQUENCE</scope>
    <source>
        <strain evidence="1">20211129_DDA</strain>
        <tissue evidence="1">Liver</tissue>
    </source>
</reference>
<dbReference type="AlphaFoldDB" id="A0AAV7MHI6"/>
<keyword evidence="2" id="KW-1185">Reference proteome</keyword>
<gene>
    <name evidence="1" type="ORF">NDU88_000433</name>
</gene>
<comment type="caution">
    <text evidence="1">The sequence shown here is derived from an EMBL/GenBank/DDBJ whole genome shotgun (WGS) entry which is preliminary data.</text>
</comment>
<sequence length="79" mass="8608">MCGARLSRMGYPMCGARPSRMGSRVTPCVAHGRAGWVPALLHVWRTAEQAGLPRSPMCGARLSRLGYPITDPWLSVDAR</sequence>
<evidence type="ECO:0000313" key="1">
    <source>
        <dbReference type="EMBL" id="KAJ1103002.1"/>
    </source>
</evidence>
<evidence type="ECO:0000313" key="2">
    <source>
        <dbReference type="Proteomes" id="UP001066276"/>
    </source>
</evidence>
<dbReference type="EMBL" id="JANPWB010000013">
    <property type="protein sequence ID" value="KAJ1103002.1"/>
    <property type="molecule type" value="Genomic_DNA"/>
</dbReference>
<organism evidence="1 2">
    <name type="scientific">Pleurodeles waltl</name>
    <name type="common">Iberian ribbed newt</name>
    <dbReference type="NCBI Taxonomy" id="8319"/>
    <lineage>
        <taxon>Eukaryota</taxon>
        <taxon>Metazoa</taxon>
        <taxon>Chordata</taxon>
        <taxon>Craniata</taxon>
        <taxon>Vertebrata</taxon>
        <taxon>Euteleostomi</taxon>
        <taxon>Amphibia</taxon>
        <taxon>Batrachia</taxon>
        <taxon>Caudata</taxon>
        <taxon>Salamandroidea</taxon>
        <taxon>Salamandridae</taxon>
        <taxon>Pleurodelinae</taxon>
        <taxon>Pleurodeles</taxon>
    </lineage>
</organism>
<proteinExistence type="predicted"/>
<protein>
    <submittedName>
        <fullName evidence="1">Uncharacterized protein</fullName>
    </submittedName>
</protein>
<dbReference type="Proteomes" id="UP001066276">
    <property type="component" value="Chromosome 9"/>
</dbReference>